<dbReference type="InterPro" id="IPR056009">
    <property type="entry name" value="DUF7587"/>
</dbReference>
<dbReference type="Pfam" id="PF24494">
    <property type="entry name" value="DUF7587"/>
    <property type="match status" value="1"/>
</dbReference>
<dbReference type="EMBL" id="JAPQKH010000004">
    <property type="protein sequence ID" value="KAJ5100493.1"/>
    <property type="molecule type" value="Genomic_DNA"/>
</dbReference>
<gene>
    <name evidence="2" type="ORF">N7456_006545</name>
</gene>
<proteinExistence type="predicted"/>
<accession>A0A9W9FHU6</accession>
<dbReference type="OrthoDB" id="4346121at2759"/>
<protein>
    <recommendedName>
        <fullName evidence="1">DUF7587 domain-containing protein</fullName>
    </recommendedName>
</protein>
<dbReference type="Proteomes" id="UP001149165">
    <property type="component" value="Unassembled WGS sequence"/>
</dbReference>
<dbReference type="AlphaFoldDB" id="A0A9W9FHU6"/>
<evidence type="ECO:0000313" key="3">
    <source>
        <dbReference type="Proteomes" id="UP001149165"/>
    </source>
</evidence>
<keyword evidence="3" id="KW-1185">Reference proteome</keyword>
<reference evidence="2" key="1">
    <citation type="submission" date="2022-11" db="EMBL/GenBank/DDBJ databases">
        <authorList>
            <person name="Petersen C."/>
        </authorList>
    </citation>
    <scope>NUCLEOTIDE SEQUENCE</scope>
    <source>
        <strain evidence="2">IBT 30069</strain>
    </source>
</reference>
<reference evidence="2" key="2">
    <citation type="journal article" date="2023" name="IMA Fungus">
        <title>Comparative genomic study of the Penicillium genus elucidates a diverse pangenome and 15 lateral gene transfer events.</title>
        <authorList>
            <person name="Petersen C."/>
            <person name="Sorensen T."/>
            <person name="Nielsen M.R."/>
            <person name="Sondergaard T.E."/>
            <person name="Sorensen J.L."/>
            <person name="Fitzpatrick D.A."/>
            <person name="Frisvad J.C."/>
            <person name="Nielsen K.L."/>
        </authorList>
    </citation>
    <scope>NUCLEOTIDE SEQUENCE</scope>
    <source>
        <strain evidence="2">IBT 30069</strain>
    </source>
</reference>
<comment type="caution">
    <text evidence="2">The sequence shown here is derived from an EMBL/GenBank/DDBJ whole genome shotgun (WGS) entry which is preliminary data.</text>
</comment>
<evidence type="ECO:0000313" key="2">
    <source>
        <dbReference type="EMBL" id="KAJ5100493.1"/>
    </source>
</evidence>
<evidence type="ECO:0000259" key="1">
    <source>
        <dbReference type="Pfam" id="PF24494"/>
    </source>
</evidence>
<feature type="domain" description="DUF7587" evidence="1">
    <location>
        <begin position="148"/>
        <end position="302"/>
    </location>
</feature>
<sequence length="314" mass="36157">MTKRRIPQRYGVKPVQIVRRLQFVEDPPFTEQEKRENENMERLQERYNGFCQRLIDMLDDKIFLAESLGLVTSLITGGSLQSPCSTLEYNFESDLNKNRTLPEMNEKMQVRLADSSLTFQADITTLHALNNLLLSRASENYVQPEPNTPEILYRAFRTGSYSRFDKDLGFRSSRQPLTPPSNYDGPLEESSLVTYDILKNHCEGTKPSDLIAMSDSPARILKFVKAWDFKDMEGNMIAVINVSKLLAMRVLFNRTTTLCKKLGIEPWSRTSENGLSWVNRNYWVAYRWVPAECIEFCISIDALQEACNKKLIGK</sequence>
<organism evidence="2 3">
    <name type="scientific">Penicillium angulare</name>
    <dbReference type="NCBI Taxonomy" id="116970"/>
    <lineage>
        <taxon>Eukaryota</taxon>
        <taxon>Fungi</taxon>
        <taxon>Dikarya</taxon>
        <taxon>Ascomycota</taxon>
        <taxon>Pezizomycotina</taxon>
        <taxon>Eurotiomycetes</taxon>
        <taxon>Eurotiomycetidae</taxon>
        <taxon>Eurotiales</taxon>
        <taxon>Aspergillaceae</taxon>
        <taxon>Penicillium</taxon>
    </lineage>
</organism>
<name>A0A9W9FHU6_9EURO</name>